<evidence type="ECO:0000256" key="1">
    <source>
        <dbReference type="SAM" id="MobiDB-lite"/>
    </source>
</evidence>
<keyword evidence="3" id="KW-1185">Reference proteome</keyword>
<gene>
    <name evidence="2" type="ORF">CEXT_782271</name>
</gene>
<evidence type="ECO:0000313" key="3">
    <source>
        <dbReference type="Proteomes" id="UP001054945"/>
    </source>
</evidence>
<feature type="region of interest" description="Disordered" evidence="1">
    <location>
        <begin position="178"/>
        <end position="198"/>
    </location>
</feature>
<accession>A0AAV4SR45</accession>
<comment type="caution">
    <text evidence="2">The sequence shown here is derived from an EMBL/GenBank/DDBJ whole genome shotgun (WGS) entry which is preliminary data.</text>
</comment>
<protein>
    <submittedName>
        <fullName evidence="2">Uncharacterized protein</fullName>
    </submittedName>
</protein>
<proteinExistence type="predicted"/>
<dbReference type="EMBL" id="BPLR01009916">
    <property type="protein sequence ID" value="GIY35469.1"/>
    <property type="molecule type" value="Genomic_DNA"/>
</dbReference>
<evidence type="ECO:0000313" key="2">
    <source>
        <dbReference type="EMBL" id="GIY35469.1"/>
    </source>
</evidence>
<dbReference type="Proteomes" id="UP001054945">
    <property type="component" value="Unassembled WGS sequence"/>
</dbReference>
<dbReference type="AlphaFoldDB" id="A0AAV4SR45"/>
<reference evidence="2 3" key="1">
    <citation type="submission" date="2021-06" db="EMBL/GenBank/DDBJ databases">
        <title>Caerostris extrusa draft genome.</title>
        <authorList>
            <person name="Kono N."/>
            <person name="Arakawa K."/>
        </authorList>
    </citation>
    <scope>NUCLEOTIDE SEQUENCE [LARGE SCALE GENOMIC DNA]</scope>
</reference>
<organism evidence="2 3">
    <name type="scientific">Caerostris extrusa</name>
    <name type="common">Bark spider</name>
    <name type="synonym">Caerostris bankana</name>
    <dbReference type="NCBI Taxonomy" id="172846"/>
    <lineage>
        <taxon>Eukaryota</taxon>
        <taxon>Metazoa</taxon>
        <taxon>Ecdysozoa</taxon>
        <taxon>Arthropoda</taxon>
        <taxon>Chelicerata</taxon>
        <taxon>Arachnida</taxon>
        <taxon>Araneae</taxon>
        <taxon>Araneomorphae</taxon>
        <taxon>Entelegynae</taxon>
        <taxon>Araneoidea</taxon>
        <taxon>Araneidae</taxon>
        <taxon>Caerostris</taxon>
    </lineage>
</organism>
<sequence length="343" mass="39461">MRFRKSLTGSRNCVLSLTNPTQQVKNTKKQYGCLAIDLLQTEDKRQILGGPPHDQERLQSTEHICKRIQQTDIEKKKIPEKRLFLHLTYFKDQDIQAVLVVHKRMENIMMQTNSKVDFSKRDYRNGNASPSPQWCKESPNKLHRWPLHQADHVVHKRMENMARQISSKDDFLNDQEIEKKKSTETNSPTHNSQRNINLKEKPSFAAVAKGTMTKSTNKTKSRQQHLAVIKPVDEQSSSISTRNFVRNIDITKVKIGMKKVSNIKNGEILIKAAEQTDLGKLLSFDANNEIKQNYKIRKPIKENPNLFAMGVSEDTSEETVVNCIKLQCSLKEEDSNVLKMVHS</sequence>
<feature type="compositionally biased region" description="Polar residues" evidence="1">
    <location>
        <begin position="184"/>
        <end position="196"/>
    </location>
</feature>
<name>A0AAV4SR45_CAEEX</name>